<dbReference type="EMBL" id="MU150260">
    <property type="protein sequence ID" value="KAF9463668.1"/>
    <property type="molecule type" value="Genomic_DNA"/>
</dbReference>
<organism evidence="2 3">
    <name type="scientific">Collybia nuda</name>
    <dbReference type="NCBI Taxonomy" id="64659"/>
    <lineage>
        <taxon>Eukaryota</taxon>
        <taxon>Fungi</taxon>
        <taxon>Dikarya</taxon>
        <taxon>Basidiomycota</taxon>
        <taxon>Agaricomycotina</taxon>
        <taxon>Agaricomycetes</taxon>
        <taxon>Agaricomycetidae</taxon>
        <taxon>Agaricales</taxon>
        <taxon>Tricholomatineae</taxon>
        <taxon>Clitocybaceae</taxon>
        <taxon>Collybia</taxon>
    </lineage>
</organism>
<reference evidence="2" key="1">
    <citation type="submission" date="2020-11" db="EMBL/GenBank/DDBJ databases">
        <authorList>
            <consortium name="DOE Joint Genome Institute"/>
            <person name="Ahrendt S."/>
            <person name="Riley R."/>
            <person name="Andreopoulos W."/>
            <person name="Labutti K."/>
            <person name="Pangilinan J."/>
            <person name="Ruiz-Duenas F.J."/>
            <person name="Barrasa J.M."/>
            <person name="Sanchez-Garcia M."/>
            <person name="Camarero S."/>
            <person name="Miyauchi S."/>
            <person name="Serrano A."/>
            <person name="Linde D."/>
            <person name="Babiker R."/>
            <person name="Drula E."/>
            <person name="Ayuso-Fernandez I."/>
            <person name="Pacheco R."/>
            <person name="Padilla G."/>
            <person name="Ferreira P."/>
            <person name="Barriuso J."/>
            <person name="Kellner H."/>
            <person name="Castanera R."/>
            <person name="Alfaro M."/>
            <person name="Ramirez L."/>
            <person name="Pisabarro A.G."/>
            <person name="Kuo A."/>
            <person name="Tritt A."/>
            <person name="Lipzen A."/>
            <person name="He G."/>
            <person name="Yan M."/>
            <person name="Ng V."/>
            <person name="Cullen D."/>
            <person name="Martin F."/>
            <person name="Rosso M.-N."/>
            <person name="Henrissat B."/>
            <person name="Hibbett D."/>
            <person name="Martinez A.T."/>
            <person name="Grigoriev I.V."/>
        </authorList>
    </citation>
    <scope>NUCLEOTIDE SEQUENCE</scope>
    <source>
        <strain evidence="2">CBS 247.69</strain>
    </source>
</reference>
<protein>
    <submittedName>
        <fullName evidence="2">Uncharacterized protein</fullName>
    </submittedName>
</protein>
<gene>
    <name evidence="2" type="ORF">BDZ94DRAFT_1321619</name>
</gene>
<comment type="caution">
    <text evidence="2">The sequence shown here is derived from an EMBL/GenBank/DDBJ whole genome shotgun (WGS) entry which is preliminary data.</text>
</comment>
<feature type="region of interest" description="Disordered" evidence="1">
    <location>
        <begin position="1"/>
        <end position="114"/>
    </location>
</feature>
<feature type="compositionally biased region" description="Basic and acidic residues" evidence="1">
    <location>
        <begin position="45"/>
        <end position="59"/>
    </location>
</feature>
<evidence type="ECO:0000313" key="2">
    <source>
        <dbReference type="EMBL" id="KAF9463668.1"/>
    </source>
</evidence>
<name>A0A9P5Y5H8_9AGAR</name>
<dbReference type="AlphaFoldDB" id="A0A9P5Y5H8"/>
<proteinExistence type="predicted"/>
<keyword evidence="3" id="KW-1185">Reference proteome</keyword>
<sequence>MSSTSRPRPKRAPRNPYSQTSLDRSLTALLDQRPTPVIGNKRTRSLNDAEERPRQRTRVDVINPQTNPVTVPGSVESDLNRGDSPQIDQENPPQVHVEQPEIPSQPPATFEREPGLDSTINEIQRTAKFIKFLRAATLDNSCMSKEAVTRLRNPQPEPFLDTEDKHFQKALESFLAVTNASEETYNRNRRAMMRCYPDDPFLSFEQMKSRVEQLSGISPIWEDMCIDSCVGFTGHFAMLNSCPVCGKARY</sequence>
<evidence type="ECO:0000313" key="3">
    <source>
        <dbReference type="Proteomes" id="UP000807353"/>
    </source>
</evidence>
<dbReference type="Proteomes" id="UP000807353">
    <property type="component" value="Unassembled WGS sequence"/>
</dbReference>
<evidence type="ECO:0000256" key="1">
    <source>
        <dbReference type="SAM" id="MobiDB-lite"/>
    </source>
</evidence>
<dbReference type="OrthoDB" id="2742740at2759"/>
<accession>A0A9P5Y5H8</accession>